<dbReference type="InterPro" id="IPR005119">
    <property type="entry name" value="LysR_subst-bd"/>
</dbReference>
<evidence type="ECO:0000313" key="6">
    <source>
        <dbReference type="EMBL" id="PIO42120.1"/>
    </source>
</evidence>
<dbReference type="GO" id="GO:0003700">
    <property type="term" value="F:DNA-binding transcription factor activity"/>
    <property type="evidence" value="ECO:0007669"/>
    <property type="project" value="InterPro"/>
</dbReference>
<feature type="domain" description="HTH lysR-type" evidence="5">
    <location>
        <begin position="1"/>
        <end position="59"/>
    </location>
</feature>
<dbReference type="OrthoDB" id="9813056at2"/>
<proteinExistence type="inferred from homology"/>
<evidence type="ECO:0000256" key="4">
    <source>
        <dbReference type="ARBA" id="ARBA00023163"/>
    </source>
</evidence>
<comment type="similarity">
    <text evidence="1">Belongs to the LysR transcriptional regulatory family.</text>
</comment>
<dbReference type="AlphaFoldDB" id="A0A2N9VRK2"/>
<keyword evidence="2" id="KW-0805">Transcription regulation</keyword>
<protein>
    <submittedName>
        <fullName evidence="6">LysR family transcriptional regulator</fullName>
    </submittedName>
</protein>
<dbReference type="SUPFAM" id="SSF53850">
    <property type="entry name" value="Periplasmic binding protein-like II"/>
    <property type="match status" value="1"/>
</dbReference>
<dbReference type="FunFam" id="1.10.10.10:FF:000001">
    <property type="entry name" value="LysR family transcriptional regulator"/>
    <property type="match status" value="1"/>
</dbReference>
<dbReference type="CDD" id="cd08422">
    <property type="entry name" value="PBP2_CrgA_like"/>
    <property type="match status" value="1"/>
</dbReference>
<keyword evidence="3" id="KW-0238">DNA-binding</keyword>
<evidence type="ECO:0000256" key="1">
    <source>
        <dbReference type="ARBA" id="ARBA00009437"/>
    </source>
</evidence>
<dbReference type="Gene3D" id="3.40.190.290">
    <property type="match status" value="1"/>
</dbReference>
<reference evidence="6 7" key="1">
    <citation type="journal article" date="2017" name="Int J Environ Stud">
        <title>Does the Miocene-Pliocene relict legume Oxytropis triphylla form nitrogen-fixing nodules with a combination of bacterial strains?</title>
        <authorList>
            <person name="Safronova V."/>
            <person name="Belimov A."/>
            <person name="Sazanova A."/>
            <person name="Kuznetsova I."/>
            <person name="Popova J."/>
            <person name="Andronov E."/>
            <person name="Verkhozina A."/>
            <person name="Tikhonovich I."/>
        </authorList>
    </citation>
    <scope>NUCLEOTIDE SEQUENCE [LARGE SCALE GENOMIC DNA]</scope>
    <source>
        <strain evidence="6 7">Tri-38</strain>
    </source>
</reference>
<dbReference type="Pfam" id="PF03466">
    <property type="entry name" value="LysR_substrate"/>
    <property type="match status" value="1"/>
</dbReference>
<dbReference type="InterPro" id="IPR036390">
    <property type="entry name" value="WH_DNA-bd_sf"/>
</dbReference>
<gene>
    <name evidence="6" type="ORF">B5P45_24075</name>
</gene>
<dbReference type="PANTHER" id="PTHR30537:SF5">
    <property type="entry name" value="HTH-TYPE TRANSCRIPTIONAL ACTIVATOR TTDR-RELATED"/>
    <property type="match status" value="1"/>
</dbReference>
<dbReference type="RefSeq" id="WP_099999881.1">
    <property type="nucleotide sequence ID" value="NZ_CP017940.1"/>
</dbReference>
<comment type="caution">
    <text evidence="6">The sequence shown here is derived from an EMBL/GenBank/DDBJ whole genome shotgun (WGS) entry which is preliminary data.</text>
</comment>
<evidence type="ECO:0000256" key="3">
    <source>
        <dbReference type="ARBA" id="ARBA00023125"/>
    </source>
</evidence>
<dbReference type="KEGG" id="pht:BLM14_13615"/>
<dbReference type="Proteomes" id="UP000232163">
    <property type="component" value="Unassembled WGS sequence"/>
</dbReference>
<dbReference type="PANTHER" id="PTHR30537">
    <property type="entry name" value="HTH-TYPE TRANSCRIPTIONAL REGULATOR"/>
    <property type="match status" value="1"/>
</dbReference>
<dbReference type="Gene3D" id="1.10.10.10">
    <property type="entry name" value="Winged helix-like DNA-binding domain superfamily/Winged helix DNA-binding domain"/>
    <property type="match status" value="1"/>
</dbReference>
<dbReference type="PROSITE" id="PS50931">
    <property type="entry name" value="HTH_LYSR"/>
    <property type="match status" value="1"/>
</dbReference>
<sequence>MDRFAAMKTFVRVAELGTLSAAAREFGLTQPAVSQQIAALERHLDTRLFHRSTRQLALTEGGETYYQHARQILQAVDEAEESTGELSAGLRGNLRLHGPVGFGQMHLSPIVIEFQHLHPELTIELVLDDRFADLIAEGVDVAIRFGDLKSSDLVARKLATFERILVASPNYLVAHGNPEKPQDLLQHRHIRFAWSPQGEAIPLVGPDGPVTVPVRSTFLANNAFVLNEALCAGLGIGGAQVPLIQSLLDEGKLVRVLPDYSYAPMDIHVVYATARFMPRKVRAFIDHLASSLKRVPGLRTIRIPEKNV</sequence>
<organism evidence="6 7">
    <name type="scientific">Phyllobacterium zundukense</name>
    <dbReference type="NCBI Taxonomy" id="1867719"/>
    <lineage>
        <taxon>Bacteria</taxon>
        <taxon>Pseudomonadati</taxon>
        <taxon>Pseudomonadota</taxon>
        <taxon>Alphaproteobacteria</taxon>
        <taxon>Hyphomicrobiales</taxon>
        <taxon>Phyllobacteriaceae</taxon>
        <taxon>Phyllobacterium</taxon>
    </lineage>
</organism>
<accession>A0A2N9VRK2</accession>
<evidence type="ECO:0000259" key="5">
    <source>
        <dbReference type="PROSITE" id="PS50931"/>
    </source>
</evidence>
<keyword evidence="7" id="KW-1185">Reference proteome</keyword>
<dbReference type="InterPro" id="IPR036388">
    <property type="entry name" value="WH-like_DNA-bd_sf"/>
</dbReference>
<dbReference type="Pfam" id="PF00126">
    <property type="entry name" value="HTH_1"/>
    <property type="match status" value="1"/>
</dbReference>
<evidence type="ECO:0000313" key="7">
    <source>
        <dbReference type="Proteomes" id="UP000232163"/>
    </source>
</evidence>
<dbReference type="GO" id="GO:0003677">
    <property type="term" value="F:DNA binding"/>
    <property type="evidence" value="ECO:0007669"/>
    <property type="project" value="UniProtKB-KW"/>
</dbReference>
<dbReference type="EMBL" id="MZMT01000053">
    <property type="protein sequence ID" value="PIO42120.1"/>
    <property type="molecule type" value="Genomic_DNA"/>
</dbReference>
<evidence type="ECO:0000256" key="2">
    <source>
        <dbReference type="ARBA" id="ARBA00023015"/>
    </source>
</evidence>
<name>A0A2N9VRK2_9HYPH</name>
<dbReference type="InterPro" id="IPR058163">
    <property type="entry name" value="LysR-type_TF_proteobact-type"/>
</dbReference>
<dbReference type="SUPFAM" id="SSF46785">
    <property type="entry name" value="Winged helix' DNA-binding domain"/>
    <property type="match status" value="1"/>
</dbReference>
<keyword evidence="4" id="KW-0804">Transcription</keyword>
<dbReference type="PRINTS" id="PR00039">
    <property type="entry name" value="HTHLYSR"/>
</dbReference>
<dbReference type="InterPro" id="IPR000847">
    <property type="entry name" value="LysR_HTH_N"/>
</dbReference>